<dbReference type="Proteomes" id="UP000515161">
    <property type="component" value="Unplaced"/>
</dbReference>
<dbReference type="InParanoid" id="A0A6P8UGA5"/>
<dbReference type="OrthoDB" id="2126027at2759"/>
<dbReference type="PANTHER" id="PTHR28457:SF3">
    <property type="entry name" value="CILIARY-ASSOCIATED CALCIUM-BINDING COILED-COIL PROTEIN 1"/>
    <property type="match status" value="1"/>
</dbReference>
<dbReference type="AlphaFoldDB" id="A0A6P8UGA5"/>
<evidence type="ECO:0000313" key="1">
    <source>
        <dbReference type="Proteomes" id="UP000515161"/>
    </source>
</evidence>
<accession>A0A6P8UGA5</accession>
<dbReference type="CTD" id="219621"/>
<organism evidence="1 2">
    <name type="scientific">Gymnodraco acuticeps</name>
    <name type="common">Antarctic dragonfish</name>
    <dbReference type="NCBI Taxonomy" id="8218"/>
    <lineage>
        <taxon>Eukaryota</taxon>
        <taxon>Metazoa</taxon>
        <taxon>Chordata</taxon>
        <taxon>Craniata</taxon>
        <taxon>Vertebrata</taxon>
        <taxon>Euteleostomi</taxon>
        <taxon>Actinopterygii</taxon>
        <taxon>Neopterygii</taxon>
        <taxon>Teleostei</taxon>
        <taxon>Neoteleostei</taxon>
        <taxon>Acanthomorphata</taxon>
        <taxon>Eupercaria</taxon>
        <taxon>Perciformes</taxon>
        <taxon>Notothenioidei</taxon>
        <taxon>Bathydraconidae</taxon>
        <taxon>Gymnodraco</taxon>
    </lineage>
</organism>
<dbReference type="PANTHER" id="PTHR28457">
    <property type="entry name" value="COILED-COIL DOMAIN-CONTAINING PROTEIN 189"/>
    <property type="match status" value="1"/>
</dbReference>
<proteinExistence type="predicted"/>
<protein>
    <submittedName>
        <fullName evidence="2">Ciliary-associated calcium-binding coiled-coil protein 1</fullName>
    </submittedName>
</protein>
<dbReference type="InterPro" id="IPR032727">
    <property type="entry name" value="CLAMP"/>
</dbReference>
<dbReference type="Pfam" id="PF14769">
    <property type="entry name" value="CLAMP"/>
    <property type="match status" value="1"/>
</dbReference>
<dbReference type="RefSeq" id="XP_034070760.1">
    <property type="nucleotide sequence ID" value="XM_034214869.1"/>
</dbReference>
<dbReference type="GeneID" id="117545179"/>
<dbReference type="KEGG" id="gacu:117545179"/>
<reference evidence="2" key="1">
    <citation type="submission" date="2025-08" db="UniProtKB">
        <authorList>
            <consortium name="RefSeq"/>
        </authorList>
    </citation>
    <scope>IDENTIFICATION</scope>
</reference>
<sequence length="207" mass="23855">MSVGSTRHEKRELAELKDDKLQKEEPVFLQWHAQTQQQVHELLKKTPEELQLELKEILGFKNLQVCMKEAALLDYYVCGFWWAREANFTPPQTSFTMAVLHMLLENIREKQMSLVENLMEFAQAVGAASQCSTSEEGTTPLLNREEATALMSYIRNSLFQKYTLYQLLFTSAREELLSGLERNIEVFSCQDGFTPMEEGIPSHLLSQ</sequence>
<evidence type="ECO:0000313" key="2">
    <source>
        <dbReference type="RefSeq" id="XP_034070760.1"/>
    </source>
</evidence>
<keyword evidence="1" id="KW-1185">Reference proteome</keyword>
<gene>
    <name evidence="2" type="primary">cabcoco1</name>
</gene>
<name>A0A6P8UGA5_GYMAC</name>